<dbReference type="STRING" id="312017.I7MGI6"/>
<protein>
    <submittedName>
        <fullName evidence="3">Uncharacterized protein</fullName>
    </submittedName>
</protein>
<feature type="compositionally biased region" description="Polar residues" evidence="2">
    <location>
        <begin position="391"/>
        <end position="416"/>
    </location>
</feature>
<feature type="coiled-coil region" evidence="1">
    <location>
        <begin position="172"/>
        <end position="206"/>
    </location>
</feature>
<dbReference type="InParanoid" id="I7MGI6"/>
<organism evidence="3 4">
    <name type="scientific">Tetrahymena thermophila (strain SB210)</name>
    <dbReference type="NCBI Taxonomy" id="312017"/>
    <lineage>
        <taxon>Eukaryota</taxon>
        <taxon>Sar</taxon>
        <taxon>Alveolata</taxon>
        <taxon>Ciliophora</taxon>
        <taxon>Intramacronucleata</taxon>
        <taxon>Oligohymenophorea</taxon>
        <taxon>Hymenostomatida</taxon>
        <taxon>Tetrahymenina</taxon>
        <taxon>Tetrahymenidae</taxon>
        <taxon>Tetrahymena</taxon>
    </lineage>
</organism>
<evidence type="ECO:0000313" key="4">
    <source>
        <dbReference type="Proteomes" id="UP000009168"/>
    </source>
</evidence>
<feature type="compositionally biased region" description="Polar residues" evidence="2">
    <location>
        <begin position="427"/>
        <end position="439"/>
    </location>
</feature>
<feature type="compositionally biased region" description="Basic and acidic residues" evidence="2">
    <location>
        <begin position="417"/>
        <end position="426"/>
    </location>
</feature>
<dbReference type="Proteomes" id="UP000009168">
    <property type="component" value="Unassembled WGS sequence"/>
</dbReference>
<dbReference type="GeneID" id="7828814"/>
<feature type="region of interest" description="Disordered" evidence="2">
    <location>
        <begin position="326"/>
        <end position="352"/>
    </location>
</feature>
<feature type="coiled-coil region" evidence="1">
    <location>
        <begin position="636"/>
        <end position="670"/>
    </location>
</feature>
<reference evidence="4" key="1">
    <citation type="journal article" date="2006" name="PLoS Biol.">
        <title>Macronuclear genome sequence of the ciliate Tetrahymena thermophila, a model eukaryote.</title>
        <authorList>
            <person name="Eisen J.A."/>
            <person name="Coyne R.S."/>
            <person name="Wu M."/>
            <person name="Wu D."/>
            <person name="Thiagarajan M."/>
            <person name="Wortman J.R."/>
            <person name="Badger J.H."/>
            <person name="Ren Q."/>
            <person name="Amedeo P."/>
            <person name="Jones K.M."/>
            <person name="Tallon L.J."/>
            <person name="Delcher A.L."/>
            <person name="Salzberg S.L."/>
            <person name="Silva J.C."/>
            <person name="Haas B.J."/>
            <person name="Majoros W.H."/>
            <person name="Farzad M."/>
            <person name="Carlton J.M."/>
            <person name="Smith R.K. Jr."/>
            <person name="Garg J."/>
            <person name="Pearlman R.E."/>
            <person name="Karrer K.M."/>
            <person name="Sun L."/>
            <person name="Manning G."/>
            <person name="Elde N.C."/>
            <person name="Turkewitz A.P."/>
            <person name="Asai D.J."/>
            <person name="Wilkes D.E."/>
            <person name="Wang Y."/>
            <person name="Cai H."/>
            <person name="Collins K."/>
            <person name="Stewart B.A."/>
            <person name="Lee S.R."/>
            <person name="Wilamowska K."/>
            <person name="Weinberg Z."/>
            <person name="Ruzzo W.L."/>
            <person name="Wloga D."/>
            <person name="Gaertig J."/>
            <person name="Frankel J."/>
            <person name="Tsao C.-C."/>
            <person name="Gorovsky M.A."/>
            <person name="Keeling P.J."/>
            <person name="Waller R.F."/>
            <person name="Patron N.J."/>
            <person name="Cherry J.M."/>
            <person name="Stover N.A."/>
            <person name="Krieger C.J."/>
            <person name="del Toro C."/>
            <person name="Ryder H.F."/>
            <person name="Williamson S.C."/>
            <person name="Barbeau R.A."/>
            <person name="Hamilton E.P."/>
            <person name="Orias E."/>
        </authorList>
    </citation>
    <scope>NUCLEOTIDE SEQUENCE [LARGE SCALE GENOMIC DNA]</scope>
    <source>
        <strain evidence="4">SB210</strain>
    </source>
</reference>
<sequence>MNPQDIYQRNLEMHLLATQQMPIASDMKPQSESVNRLAYPVPQQYTDFNEANFNPKINEKSVSLNRGYDDLIAWKQKVEAKNVLLKQYKDQEEEKEQTEQYVYTNNNSNKILGDTRSQQKVEDILIMKGEEKKQKIMQKEQELYGQLGKPQINQYQQNDYTQKNVYTRLYDKAVVSQQKQQDEKKKQQIKEERKKALLASEQEKKKETQQGNFNWNLAFRQPQNLFQKPKNALEKAEEQQKLMEIMKQNFEFARQSLSSKKSIVEIQENGQVSPGQLNQLAQSIQQFESNQNQLNEFEASSKKNQDDQLVISNFINYEEEVKKEAQHIQGSRIQNQDNTQNVEQQHQDEDVKKDKRIIFLTPGTSKPIEANQLKQQQTTIGVNVMNPKFTLLTSPSDQDSKYQRNNQLRQKSQQNLKSKEVEEGSKHTSQLQKQNLNKSNSVVSYLHSNEMKKNNEELIERKASPQFKQFFKPVAWSHEAALQLAQKSGSLEEIPQEPLVHSNQAIRGTQAPLAFNSKESFGNIEQNQLQSYIPSPQQQSLQNIGKQVQFSQSQIALQNQAQKLTEQNIERQYSAHDSQHNQQNLLYSRALSKQLENSISNSNAQANPKYVYVNFNDPNLHQQIQEETDPYKKKLLQQQLKARQMTQKDIEEQQRKLKQWQTKKDSKIENKRVEKQSNEVKECTFKPDLKHLSESAKKAMMLTNNIEQSLKYSTVSPSKTKFDSYADARKYQQDLKKTFSKVNESKQQQYYSNQTTENYQQQNYQSQIQQQISEHLNQQQQSIQSHELEKEYNSDNLIEFNMINQDTQSSN</sequence>
<evidence type="ECO:0000313" key="3">
    <source>
        <dbReference type="EMBL" id="EAS01478.2"/>
    </source>
</evidence>
<dbReference type="KEGG" id="tet:TTHERM_00151920"/>
<gene>
    <name evidence="3" type="ORF">TTHERM_00151920</name>
</gene>
<accession>I7MGI6</accession>
<feature type="region of interest" description="Disordered" evidence="2">
    <location>
        <begin position="391"/>
        <end position="439"/>
    </location>
</feature>
<proteinExistence type="predicted"/>
<keyword evidence="4" id="KW-1185">Reference proteome</keyword>
<name>I7MGI6_TETTS</name>
<keyword evidence="1" id="KW-0175">Coiled coil</keyword>
<evidence type="ECO:0000256" key="2">
    <source>
        <dbReference type="SAM" id="MobiDB-lite"/>
    </source>
</evidence>
<dbReference type="AlphaFoldDB" id="I7MGI6"/>
<dbReference type="RefSeq" id="XP_001021724.2">
    <property type="nucleotide sequence ID" value="XM_001021724.2"/>
</dbReference>
<feature type="compositionally biased region" description="Polar residues" evidence="2">
    <location>
        <begin position="328"/>
        <end position="344"/>
    </location>
</feature>
<evidence type="ECO:0000256" key="1">
    <source>
        <dbReference type="SAM" id="Coils"/>
    </source>
</evidence>
<dbReference type="EMBL" id="GG662603">
    <property type="protein sequence ID" value="EAS01478.2"/>
    <property type="molecule type" value="Genomic_DNA"/>
</dbReference>